<dbReference type="Pfam" id="PF09072">
    <property type="entry name" value="TMA7"/>
    <property type="match status" value="1"/>
</dbReference>
<accession>V6LCF5</accession>
<dbReference type="Proteomes" id="UP000018208">
    <property type="component" value="Unassembled WGS sequence"/>
</dbReference>
<dbReference type="EMBL" id="KI546170">
    <property type="protein sequence ID" value="EST41351.1"/>
    <property type="molecule type" value="Genomic_DNA"/>
</dbReference>
<evidence type="ECO:0000313" key="4">
    <source>
        <dbReference type="Proteomes" id="UP000018208"/>
    </source>
</evidence>
<reference evidence="3" key="2">
    <citation type="submission" date="2020-12" db="EMBL/GenBank/DDBJ databases">
        <title>New Spironucleus salmonicida genome in near-complete chromosomes.</title>
        <authorList>
            <person name="Xu F."/>
            <person name="Kurt Z."/>
            <person name="Jimenez-Gonzalez A."/>
            <person name="Astvaldsson A."/>
            <person name="Andersson J.O."/>
            <person name="Svard S.G."/>
        </authorList>
    </citation>
    <scope>NUCLEOTIDE SEQUENCE</scope>
    <source>
        <strain evidence="3">ATCC 50377</strain>
    </source>
</reference>
<proteinExistence type="predicted"/>
<dbReference type="AlphaFoldDB" id="V6LCF5"/>
<evidence type="ECO:0000313" key="3">
    <source>
        <dbReference type="EMBL" id="KAH0572286.1"/>
    </source>
</evidence>
<dbReference type="PANTHER" id="PTHR28632">
    <property type="entry name" value="TRANSLATION MACHINERY-ASSOCIATED PROTEIN 7"/>
    <property type="match status" value="1"/>
</dbReference>
<name>V6LCF5_9EUKA</name>
<sequence>MALMGKQGGKAPQNKAPKKEAKVMDEEDIAFQKKKLEEQKAMKAMAQKLTKK</sequence>
<feature type="compositionally biased region" description="Basic and acidic residues" evidence="1">
    <location>
        <begin position="17"/>
        <end position="27"/>
    </location>
</feature>
<evidence type="ECO:0000256" key="1">
    <source>
        <dbReference type="SAM" id="MobiDB-lite"/>
    </source>
</evidence>
<gene>
    <name evidence="2" type="ORF">SS50377_19065</name>
    <name evidence="3" type="ORF">SS50377_26496</name>
</gene>
<reference evidence="2 3" key="1">
    <citation type="journal article" date="2014" name="PLoS Genet.">
        <title>The Genome of Spironucleus salmonicida Highlights a Fish Pathogen Adapted to Fluctuating Environments.</title>
        <authorList>
            <person name="Xu F."/>
            <person name="Jerlstrom-Hultqvist J."/>
            <person name="Einarsson E."/>
            <person name="Astvaldsson A."/>
            <person name="Svard S.G."/>
            <person name="Andersson J.O."/>
        </authorList>
    </citation>
    <scope>NUCLEOTIDE SEQUENCE</scope>
    <source>
        <strain evidence="3">ATCC 50377</strain>
    </source>
</reference>
<evidence type="ECO:0000313" key="2">
    <source>
        <dbReference type="EMBL" id="EST41351.1"/>
    </source>
</evidence>
<protein>
    <submittedName>
        <fullName evidence="2">Translation machinery associated TMA7 domain-containing protein</fullName>
    </submittedName>
</protein>
<feature type="region of interest" description="Disordered" evidence="1">
    <location>
        <begin position="1"/>
        <end position="27"/>
    </location>
</feature>
<keyword evidence="4" id="KW-1185">Reference proteome</keyword>
<dbReference type="EMBL" id="AUWU02000006">
    <property type="protein sequence ID" value="KAH0572286.1"/>
    <property type="molecule type" value="Genomic_DNA"/>
</dbReference>
<dbReference type="VEuPathDB" id="GiardiaDB:SS50377_26496"/>
<dbReference type="OrthoDB" id="3052842at2759"/>
<organism evidence="2">
    <name type="scientific">Spironucleus salmonicida</name>
    <dbReference type="NCBI Taxonomy" id="348837"/>
    <lineage>
        <taxon>Eukaryota</taxon>
        <taxon>Metamonada</taxon>
        <taxon>Diplomonadida</taxon>
        <taxon>Hexamitidae</taxon>
        <taxon>Hexamitinae</taxon>
        <taxon>Spironucleus</taxon>
    </lineage>
</organism>
<dbReference type="InterPro" id="IPR015157">
    <property type="entry name" value="TMA7"/>
</dbReference>